<accession>A0A6M4A4M7</accession>
<dbReference type="OrthoDB" id="9801249at2"/>
<evidence type="ECO:0000256" key="5">
    <source>
        <dbReference type="PIRSR" id="PIRSR006278-2"/>
    </source>
</evidence>
<dbReference type="GO" id="GO:0019148">
    <property type="term" value="F:D-cysteine desulfhydrase activity"/>
    <property type="evidence" value="ECO:0007669"/>
    <property type="project" value="TreeGrafter"/>
</dbReference>
<proteinExistence type="inferred from homology"/>
<dbReference type="PIRSF" id="PIRSF006278">
    <property type="entry name" value="ACCD_DCysDesulf"/>
    <property type="match status" value="1"/>
</dbReference>
<feature type="active site" description="Nucleophile" evidence="4">
    <location>
        <position position="68"/>
    </location>
</feature>
<evidence type="ECO:0000256" key="4">
    <source>
        <dbReference type="PIRSR" id="PIRSR006278-1"/>
    </source>
</evidence>
<keyword evidence="3 5" id="KW-0663">Pyridoxal phosphate</keyword>
<organism evidence="7 8">
    <name type="scientific">Undibacterium piscinae</name>
    <dbReference type="NCBI Taxonomy" id="2495591"/>
    <lineage>
        <taxon>Bacteria</taxon>
        <taxon>Pseudomonadati</taxon>
        <taxon>Pseudomonadota</taxon>
        <taxon>Betaproteobacteria</taxon>
        <taxon>Burkholderiales</taxon>
        <taxon>Oxalobacteraceae</taxon>
        <taxon>Undibacterium</taxon>
    </lineage>
</organism>
<dbReference type="Proteomes" id="UP000274350">
    <property type="component" value="Chromosome"/>
</dbReference>
<sequence>MQFIHDNHRASPLQALHSRFFPGIELWVKRDDLLHPDVSGNKFRKLKYPLLALRDQEPVLVTMGGAWSNHLHATAHAAKLAGYPAIALVRGHDGSGEVSTATLDDCRRLGMQIVFVAREAYRRLRDVPGAWREHVPQVTERHVWLPEGGSAPAALHGVAEVIQELDFIPATVMVACGTGATLAGLLAGLQGRGRVLGVAAIKNGAYLHTEIAGLLQQAGYPAYLNYELLTDFHHGGYAKAPPELRQFCLELSAETGLPLEPVYTGKMFYALHKLVLAGKFHPGERVVALHTGGLQGARGFL</sequence>
<evidence type="ECO:0000256" key="3">
    <source>
        <dbReference type="ARBA" id="ARBA00022898"/>
    </source>
</evidence>
<keyword evidence="8" id="KW-1185">Reference proteome</keyword>
<comment type="cofactor">
    <cofactor evidence="1">
        <name>pyridoxal 5'-phosphate</name>
        <dbReference type="ChEBI" id="CHEBI:597326"/>
    </cofactor>
</comment>
<gene>
    <name evidence="7" type="ORF">EJG51_011025</name>
</gene>
<name>A0A6M4A4M7_9BURK</name>
<evidence type="ECO:0000259" key="6">
    <source>
        <dbReference type="Pfam" id="PF00291"/>
    </source>
</evidence>
<evidence type="ECO:0000313" key="7">
    <source>
        <dbReference type="EMBL" id="QJQ06296.1"/>
    </source>
</evidence>
<evidence type="ECO:0000313" key="8">
    <source>
        <dbReference type="Proteomes" id="UP000274350"/>
    </source>
</evidence>
<dbReference type="InterPro" id="IPR027278">
    <property type="entry name" value="ACCD_DCysDesulf"/>
</dbReference>
<reference evidence="7 8" key="1">
    <citation type="journal article" date="2019" name="Int. J. Syst. Evol. Microbiol.">
        <title>Undibacterium piscinae sp. nov., isolated from Korean shiner intestine.</title>
        <authorList>
            <person name="Lee S.Y."/>
            <person name="Kang W."/>
            <person name="Kim P.S."/>
            <person name="Kim H.S."/>
            <person name="Sung H."/>
            <person name="Shin N.R."/>
            <person name="Whon T.W."/>
            <person name="Yun J.H."/>
            <person name="Lee J.Y."/>
            <person name="Lee J.Y."/>
            <person name="Jung M.J."/>
            <person name="Jeong Y.S."/>
            <person name="Tak E.J."/>
            <person name="Han J.E."/>
            <person name="Hyun D.W."/>
            <person name="Kang M.S."/>
            <person name="Lee K.E."/>
            <person name="Lee B.H."/>
            <person name="Bae J.W."/>
        </authorList>
    </citation>
    <scope>NUCLEOTIDE SEQUENCE [LARGE SCALE GENOMIC DNA]</scope>
    <source>
        <strain evidence="7 8">S11R28</strain>
    </source>
</reference>
<comment type="similarity">
    <text evidence="2">Belongs to the ACC deaminase/D-cysteine desulfhydrase family.</text>
</comment>
<dbReference type="SUPFAM" id="SSF53686">
    <property type="entry name" value="Tryptophan synthase beta subunit-like PLP-dependent enzymes"/>
    <property type="match status" value="1"/>
</dbReference>
<dbReference type="Pfam" id="PF00291">
    <property type="entry name" value="PALP"/>
    <property type="match status" value="1"/>
</dbReference>
<evidence type="ECO:0000256" key="1">
    <source>
        <dbReference type="ARBA" id="ARBA00001933"/>
    </source>
</evidence>
<dbReference type="EMBL" id="CP051152">
    <property type="protein sequence ID" value="QJQ06296.1"/>
    <property type="molecule type" value="Genomic_DNA"/>
</dbReference>
<evidence type="ECO:0000256" key="2">
    <source>
        <dbReference type="ARBA" id="ARBA00008639"/>
    </source>
</evidence>
<feature type="modified residue" description="N6-(pyridoxal phosphate)lysine" evidence="5">
    <location>
        <position position="42"/>
    </location>
</feature>
<dbReference type="PANTHER" id="PTHR43780:SF2">
    <property type="entry name" value="1-AMINOCYCLOPROPANE-1-CARBOXYLATE DEAMINASE-RELATED"/>
    <property type="match status" value="1"/>
</dbReference>
<feature type="domain" description="Tryptophan synthase beta chain-like PALP" evidence="6">
    <location>
        <begin position="10"/>
        <end position="292"/>
    </location>
</feature>
<protein>
    <submittedName>
        <fullName evidence="7">Pyridoxal-phosphate dependent enzyme</fullName>
    </submittedName>
</protein>
<dbReference type="PANTHER" id="PTHR43780">
    <property type="entry name" value="1-AMINOCYCLOPROPANE-1-CARBOXYLATE DEAMINASE-RELATED"/>
    <property type="match status" value="1"/>
</dbReference>
<dbReference type="InterPro" id="IPR036052">
    <property type="entry name" value="TrpB-like_PALP_sf"/>
</dbReference>
<dbReference type="KEGG" id="upi:EJG51_011025"/>
<dbReference type="Gene3D" id="3.40.50.1100">
    <property type="match status" value="2"/>
</dbReference>
<dbReference type="InterPro" id="IPR001926">
    <property type="entry name" value="TrpB-like_PALP"/>
</dbReference>
<dbReference type="AlphaFoldDB" id="A0A6M4A4M7"/>